<dbReference type="PANTHER" id="PTHR30595:SF6">
    <property type="entry name" value="SCHLAFEN ALBA-2 DOMAIN-CONTAINING PROTEIN"/>
    <property type="match status" value="1"/>
</dbReference>
<sequence length="227" mass="26043">MNKPQESVSFQPRQVQLLQQLVRKGEGAALEFKRKASNPEKIAREMIAFANTEGGTLLVGIGDDGTIPGLKYPEDDVHVIKEILKRVRPALALTETLIPLGNQRTVIQYDIAKSERRPHYFLGDNQAKESFVRVDDKSIKASREVREIIRRRQRQKDIGFRYGDHEQFLIKYLDEHKRITLKEFMVLTGLKRFYASKKLVLLVLADVLRVSPHERGDVYSIAFGKVS</sequence>
<dbReference type="Proteomes" id="UP000266183">
    <property type="component" value="Chromosome"/>
</dbReference>
<dbReference type="KEGG" id="chk:D4L85_12450"/>
<feature type="domain" description="Schlafen AlbA-2" evidence="1">
    <location>
        <begin position="26"/>
        <end position="141"/>
    </location>
</feature>
<reference evidence="3" key="1">
    <citation type="submission" date="2018-09" db="EMBL/GenBank/DDBJ databases">
        <title>Chryseolinea sp. KIS68-18 isolated from soil.</title>
        <authorList>
            <person name="Weon H.-Y."/>
            <person name="Kwon S.-W."/>
            <person name="Lee S.A."/>
        </authorList>
    </citation>
    <scope>NUCLEOTIDE SEQUENCE [LARGE SCALE GENOMIC DNA]</scope>
    <source>
        <strain evidence="3">KIS68-18</strain>
    </source>
</reference>
<dbReference type="Gene3D" id="3.30.950.30">
    <property type="entry name" value="Schlafen, AAA domain"/>
    <property type="match status" value="1"/>
</dbReference>
<dbReference type="EMBL" id="CP032382">
    <property type="protein sequence ID" value="AYB31338.1"/>
    <property type="molecule type" value="Genomic_DNA"/>
</dbReference>
<dbReference type="RefSeq" id="WP_119754608.1">
    <property type="nucleotide sequence ID" value="NZ_CP032382.1"/>
</dbReference>
<keyword evidence="2" id="KW-0547">Nucleotide-binding</keyword>
<proteinExistence type="predicted"/>
<keyword evidence="2" id="KW-0067">ATP-binding</keyword>
<dbReference type="InterPro" id="IPR007421">
    <property type="entry name" value="Schlafen_AlbA_2_dom"/>
</dbReference>
<dbReference type="Pfam" id="PF04326">
    <property type="entry name" value="SLFN_AlbA_2"/>
    <property type="match status" value="1"/>
</dbReference>
<dbReference type="AlphaFoldDB" id="A0A385SR00"/>
<evidence type="ECO:0000313" key="3">
    <source>
        <dbReference type="Proteomes" id="UP000266183"/>
    </source>
</evidence>
<accession>A0A385SR00</accession>
<gene>
    <name evidence="2" type="ORF">D4L85_12450</name>
</gene>
<dbReference type="GO" id="GO:0005524">
    <property type="term" value="F:ATP binding"/>
    <property type="evidence" value="ECO:0007669"/>
    <property type="project" value="UniProtKB-KW"/>
</dbReference>
<organism evidence="2 3">
    <name type="scientific">Chryseolinea soli</name>
    <dbReference type="NCBI Taxonomy" id="2321403"/>
    <lineage>
        <taxon>Bacteria</taxon>
        <taxon>Pseudomonadati</taxon>
        <taxon>Bacteroidota</taxon>
        <taxon>Cytophagia</taxon>
        <taxon>Cytophagales</taxon>
        <taxon>Fulvivirgaceae</taxon>
        <taxon>Chryseolinea</taxon>
    </lineage>
</organism>
<dbReference type="OrthoDB" id="9810282at2"/>
<evidence type="ECO:0000313" key="2">
    <source>
        <dbReference type="EMBL" id="AYB31338.1"/>
    </source>
</evidence>
<dbReference type="PANTHER" id="PTHR30595">
    <property type="entry name" value="GLPR-RELATED TRANSCRIPTIONAL REPRESSOR"/>
    <property type="match status" value="1"/>
</dbReference>
<evidence type="ECO:0000259" key="1">
    <source>
        <dbReference type="Pfam" id="PF04326"/>
    </source>
</evidence>
<protein>
    <submittedName>
        <fullName evidence="2">ATP-binding protein</fullName>
    </submittedName>
</protein>
<dbReference type="InterPro" id="IPR038461">
    <property type="entry name" value="Schlafen_AlbA_2_dom_sf"/>
</dbReference>
<name>A0A385SR00_9BACT</name>
<keyword evidence="3" id="KW-1185">Reference proteome</keyword>